<feature type="transmembrane region" description="Helical" evidence="1">
    <location>
        <begin position="57"/>
        <end position="75"/>
    </location>
</feature>
<dbReference type="EMBL" id="JAAZWO010000007">
    <property type="protein sequence ID" value="MBC2397731.1"/>
    <property type="molecule type" value="Genomic_DNA"/>
</dbReference>
<dbReference type="InterPro" id="IPR036465">
    <property type="entry name" value="vWFA_dom_sf"/>
</dbReference>
<dbReference type="Pfam" id="PF07584">
    <property type="entry name" value="BatA"/>
    <property type="match status" value="1"/>
</dbReference>
<keyword evidence="1" id="KW-0812">Transmembrane</keyword>
<gene>
    <name evidence="3" type="ORF">HGG79_08080</name>
</gene>
<keyword evidence="4" id="KW-1185">Reference proteome</keyword>
<keyword evidence="1" id="KW-0472">Membrane</keyword>
<dbReference type="AlphaFoldDB" id="A0A923E9R8"/>
<dbReference type="SUPFAM" id="SSF53300">
    <property type="entry name" value="vWA-like"/>
    <property type="match status" value="1"/>
</dbReference>
<accession>A0A923E9R8</accession>
<dbReference type="RefSeq" id="WP_173680033.1">
    <property type="nucleotide sequence ID" value="NZ_JAAZWO010000007.1"/>
</dbReference>
<evidence type="ECO:0000313" key="4">
    <source>
        <dbReference type="Proteomes" id="UP000563151"/>
    </source>
</evidence>
<dbReference type="NCBIfam" id="TIGR02226">
    <property type="entry name" value="two_anch"/>
    <property type="match status" value="1"/>
</dbReference>
<dbReference type="PANTHER" id="PTHR37464">
    <property type="entry name" value="BLL2463 PROTEIN"/>
    <property type="match status" value="1"/>
</dbReference>
<dbReference type="InterPro" id="IPR024163">
    <property type="entry name" value="Aerotolerance_reg_N"/>
</dbReference>
<dbReference type="InterPro" id="IPR011933">
    <property type="entry name" value="Double_TM_dom"/>
</dbReference>
<sequence>MFFLNPLRLIGLLALTIIVLIHLKNRKLKEIEVSSIKLWDKVFEEIKNVSKKRINKYLLLWLHLLIGAFIILAFSNPNLILKNKNNLYILAVDCSMSMNAIENGKTHMDILKDEVKKFTDSLPRNYKYNLVLMKNYTEVVKENVNRDEVMNELSKVKTVKKPLDVEKGSKIINTFEKNVVVFTDKEVFKKNKVIKIGNNLNDSGIVYGNYDAKSNKCYCIVKNYGNEKTKINLTLKDNKGSMLRVDDCILNGGEEKKVSFYNMEKNIKTLNFYINNKDMIYENNYYSLHIDEDNKKKVVILGENYFIEKAISILPYVESTKKESLDFHKDKYDVYIICKKDIKDVPEKHNVWWVEPPEDILDTKVTKGEINIKNSRLTGGIEEIKSYGEAYEILNKNGLLKEIMKINNKIVMCSDKNNKLYSTIDWNKCDMVLTPAFPVLVDNILKNFLYTNKKNYEYKDYVINNHEDSNIVKTFSNKFINIDLKNVFVIIILIMLLVEWQVFKNEY</sequence>
<dbReference type="Gene3D" id="3.40.50.410">
    <property type="entry name" value="von Willebrand factor, type A domain"/>
    <property type="match status" value="1"/>
</dbReference>
<evidence type="ECO:0000259" key="2">
    <source>
        <dbReference type="Pfam" id="PF07584"/>
    </source>
</evidence>
<keyword evidence="1" id="KW-1133">Transmembrane helix</keyword>
<dbReference type="PANTHER" id="PTHR37464:SF1">
    <property type="entry name" value="BLL2463 PROTEIN"/>
    <property type="match status" value="1"/>
</dbReference>
<evidence type="ECO:0000313" key="3">
    <source>
        <dbReference type="EMBL" id="MBC2397731.1"/>
    </source>
</evidence>
<protein>
    <recommendedName>
        <fullName evidence="2">Aerotolerance regulator N-terminal domain-containing protein</fullName>
    </recommendedName>
</protein>
<evidence type="ECO:0000256" key="1">
    <source>
        <dbReference type="SAM" id="Phobius"/>
    </source>
</evidence>
<feature type="domain" description="Aerotolerance regulator N-terminal" evidence="2">
    <location>
        <begin position="1"/>
        <end position="77"/>
    </location>
</feature>
<name>A0A923E9R8_CLOTT</name>
<comment type="caution">
    <text evidence="3">The sequence shown here is derived from an EMBL/GenBank/DDBJ whole genome shotgun (WGS) entry which is preliminary data.</text>
</comment>
<reference evidence="3 4" key="1">
    <citation type="submission" date="2020-04" db="EMBL/GenBank/DDBJ databases">
        <title>Genomic insights into acetone-butanol-ethanol (ABE) fermentation by sequencing solventogenic clostridia strains.</title>
        <authorList>
            <person name="Brown S."/>
        </authorList>
    </citation>
    <scope>NUCLEOTIDE SEQUENCE [LARGE SCALE GENOMIC DNA]</scope>
    <source>
        <strain evidence="3 4">DJ011</strain>
    </source>
</reference>
<feature type="transmembrane region" description="Helical" evidence="1">
    <location>
        <begin position="6"/>
        <end position="23"/>
    </location>
</feature>
<dbReference type="Proteomes" id="UP000563151">
    <property type="component" value="Unassembled WGS sequence"/>
</dbReference>
<organism evidence="3 4">
    <name type="scientific">Clostridium tetanomorphum</name>
    <dbReference type="NCBI Taxonomy" id="1553"/>
    <lineage>
        <taxon>Bacteria</taxon>
        <taxon>Bacillati</taxon>
        <taxon>Bacillota</taxon>
        <taxon>Clostridia</taxon>
        <taxon>Eubacteriales</taxon>
        <taxon>Clostridiaceae</taxon>
        <taxon>Clostridium</taxon>
    </lineage>
</organism>
<proteinExistence type="predicted"/>